<keyword evidence="2" id="KW-0673">Quorum sensing</keyword>
<protein>
    <submittedName>
        <fullName evidence="9">Accessory gene regulator B family protein</fullName>
    </submittedName>
</protein>
<keyword evidence="5" id="KW-0378">Hydrolase</keyword>
<feature type="transmembrane region" description="Helical" evidence="8">
    <location>
        <begin position="106"/>
        <end position="125"/>
    </location>
</feature>
<accession>A0A9D0ZHV1</accession>
<evidence type="ECO:0000256" key="2">
    <source>
        <dbReference type="ARBA" id="ARBA00022654"/>
    </source>
</evidence>
<comment type="caution">
    <text evidence="9">The sequence shown here is derived from an EMBL/GenBank/DDBJ whole genome shotgun (WGS) entry which is preliminary data.</text>
</comment>
<proteinExistence type="predicted"/>
<organism evidence="9 10">
    <name type="scientific">Candidatus Scatavimonas merdigallinarum</name>
    <dbReference type="NCBI Taxonomy" id="2840914"/>
    <lineage>
        <taxon>Bacteria</taxon>
        <taxon>Bacillati</taxon>
        <taxon>Bacillota</taxon>
        <taxon>Clostridia</taxon>
        <taxon>Eubacteriales</taxon>
        <taxon>Oscillospiraceae</taxon>
        <taxon>Oscillospiraceae incertae sedis</taxon>
        <taxon>Candidatus Scatavimonas</taxon>
    </lineage>
</organism>
<feature type="transmembrane region" description="Helical" evidence="8">
    <location>
        <begin position="39"/>
        <end position="67"/>
    </location>
</feature>
<dbReference type="GO" id="GO:0008233">
    <property type="term" value="F:peptidase activity"/>
    <property type="evidence" value="ECO:0007669"/>
    <property type="project" value="UniProtKB-KW"/>
</dbReference>
<evidence type="ECO:0000256" key="6">
    <source>
        <dbReference type="ARBA" id="ARBA00022989"/>
    </source>
</evidence>
<reference evidence="9" key="1">
    <citation type="submission" date="2020-10" db="EMBL/GenBank/DDBJ databases">
        <authorList>
            <person name="Gilroy R."/>
        </authorList>
    </citation>
    <scope>NUCLEOTIDE SEQUENCE</scope>
    <source>
        <strain evidence="9">ChiSjej1B19-3389</strain>
    </source>
</reference>
<dbReference type="AlphaFoldDB" id="A0A9D0ZHV1"/>
<evidence type="ECO:0000313" key="10">
    <source>
        <dbReference type="Proteomes" id="UP000886787"/>
    </source>
</evidence>
<dbReference type="InterPro" id="IPR006741">
    <property type="entry name" value="AgrB"/>
</dbReference>
<evidence type="ECO:0000313" key="9">
    <source>
        <dbReference type="EMBL" id="HIQ80447.1"/>
    </source>
</evidence>
<dbReference type="Pfam" id="PF04647">
    <property type="entry name" value="AgrB"/>
    <property type="match status" value="1"/>
</dbReference>
<keyword evidence="6 8" id="KW-1133">Transmembrane helix</keyword>
<sequence length="195" mass="21363">MLHRLSKRIAESLLAKRCFAPEELDIYIYGTELVISSALGISIILVLSLLFSALAEGVVFLASFLLLRSYTGGYHCYTYVKCNTLFLCLFLSALLLYRVMILHTPAMAAATGVLLPGGGAVLLRYAPVEHPNKPLGKRHRKRCRAVALCLYAGMGAAAVVLECLGETLGFMLALVLGQVSALMLCEKYSQRRKYV</sequence>
<dbReference type="GO" id="GO:0006508">
    <property type="term" value="P:proteolysis"/>
    <property type="evidence" value="ECO:0007669"/>
    <property type="project" value="UniProtKB-KW"/>
</dbReference>
<evidence type="ECO:0000256" key="3">
    <source>
        <dbReference type="ARBA" id="ARBA00022670"/>
    </source>
</evidence>
<gene>
    <name evidence="9" type="ORF">IAD32_04090</name>
</gene>
<feature type="transmembrane region" description="Helical" evidence="8">
    <location>
        <begin position="79"/>
        <end position="100"/>
    </location>
</feature>
<evidence type="ECO:0000256" key="7">
    <source>
        <dbReference type="ARBA" id="ARBA00023136"/>
    </source>
</evidence>
<evidence type="ECO:0000256" key="4">
    <source>
        <dbReference type="ARBA" id="ARBA00022692"/>
    </source>
</evidence>
<dbReference type="SMART" id="SM00793">
    <property type="entry name" value="AgrB"/>
    <property type="match status" value="1"/>
</dbReference>
<name>A0A9D0ZHV1_9FIRM</name>
<keyword evidence="4 8" id="KW-0812">Transmembrane</keyword>
<evidence type="ECO:0000256" key="8">
    <source>
        <dbReference type="SAM" id="Phobius"/>
    </source>
</evidence>
<keyword evidence="3" id="KW-0645">Protease</keyword>
<dbReference type="GO" id="GO:0016020">
    <property type="term" value="C:membrane"/>
    <property type="evidence" value="ECO:0007669"/>
    <property type="project" value="InterPro"/>
</dbReference>
<keyword evidence="7 8" id="KW-0472">Membrane</keyword>
<evidence type="ECO:0000256" key="5">
    <source>
        <dbReference type="ARBA" id="ARBA00022801"/>
    </source>
</evidence>
<evidence type="ECO:0000256" key="1">
    <source>
        <dbReference type="ARBA" id="ARBA00022475"/>
    </source>
</evidence>
<feature type="transmembrane region" description="Helical" evidence="8">
    <location>
        <begin position="145"/>
        <end position="161"/>
    </location>
</feature>
<reference evidence="9" key="2">
    <citation type="journal article" date="2021" name="PeerJ">
        <title>Extensive microbial diversity within the chicken gut microbiome revealed by metagenomics and culture.</title>
        <authorList>
            <person name="Gilroy R."/>
            <person name="Ravi A."/>
            <person name="Getino M."/>
            <person name="Pursley I."/>
            <person name="Horton D.L."/>
            <person name="Alikhan N.F."/>
            <person name="Baker D."/>
            <person name="Gharbi K."/>
            <person name="Hall N."/>
            <person name="Watson M."/>
            <person name="Adriaenssens E.M."/>
            <person name="Foster-Nyarko E."/>
            <person name="Jarju S."/>
            <person name="Secka A."/>
            <person name="Antonio M."/>
            <person name="Oren A."/>
            <person name="Chaudhuri R.R."/>
            <person name="La Ragione R."/>
            <person name="Hildebrand F."/>
            <person name="Pallen M.J."/>
        </authorList>
    </citation>
    <scope>NUCLEOTIDE SEQUENCE</scope>
    <source>
        <strain evidence="9">ChiSjej1B19-3389</strain>
    </source>
</reference>
<dbReference type="EMBL" id="DVFW01000021">
    <property type="protein sequence ID" value="HIQ80447.1"/>
    <property type="molecule type" value="Genomic_DNA"/>
</dbReference>
<keyword evidence="1" id="KW-1003">Cell membrane</keyword>
<dbReference type="GO" id="GO:0009372">
    <property type="term" value="P:quorum sensing"/>
    <property type="evidence" value="ECO:0007669"/>
    <property type="project" value="UniProtKB-KW"/>
</dbReference>
<dbReference type="Proteomes" id="UP000886787">
    <property type="component" value="Unassembled WGS sequence"/>
</dbReference>